<dbReference type="EMBL" id="VXIS01000079">
    <property type="protein sequence ID" value="KAA8907461.1"/>
    <property type="molecule type" value="Genomic_DNA"/>
</dbReference>
<accession>A0A5J5EYM2</accession>
<reference evidence="1 2" key="1">
    <citation type="submission" date="2019-09" db="EMBL/GenBank/DDBJ databases">
        <title>Draft genome of the ectomycorrhizal ascomycete Sphaerosporella brunnea.</title>
        <authorList>
            <consortium name="DOE Joint Genome Institute"/>
            <person name="Benucci G.M."/>
            <person name="Marozzi G."/>
            <person name="Antonielli L."/>
            <person name="Sanchez S."/>
            <person name="Marco P."/>
            <person name="Wang X."/>
            <person name="Falini L.B."/>
            <person name="Barry K."/>
            <person name="Haridas S."/>
            <person name="Lipzen A."/>
            <person name="Labutti K."/>
            <person name="Grigoriev I.V."/>
            <person name="Murat C."/>
            <person name="Martin F."/>
            <person name="Albertini E."/>
            <person name="Donnini D."/>
            <person name="Bonito G."/>
        </authorList>
    </citation>
    <scope>NUCLEOTIDE SEQUENCE [LARGE SCALE GENOMIC DNA]</scope>
    <source>
        <strain evidence="1 2">Sb_GMNB300</strain>
    </source>
</reference>
<name>A0A5J5EYM2_9PEZI</name>
<proteinExistence type="predicted"/>
<organism evidence="1 2">
    <name type="scientific">Sphaerosporella brunnea</name>
    <dbReference type="NCBI Taxonomy" id="1250544"/>
    <lineage>
        <taxon>Eukaryota</taxon>
        <taxon>Fungi</taxon>
        <taxon>Dikarya</taxon>
        <taxon>Ascomycota</taxon>
        <taxon>Pezizomycotina</taxon>
        <taxon>Pezizomycetes</taxon>
        <taxon>Pezizales</taxon>
        <taxon>Pyronemataceae</taxon>
        <taxon>Sphaerosporella</taxon>
    </lineage>
</organism>
<dbReference type="AlphaFoldDB" id="A0A5J5EYM2"/>
<comment type="caution">
    <text evidence="1">The sequence shown here is derived from an EMBL/GenBank/DDBJ whole genome shotgun (WGS) entry which is preliminary data.</text>
</comment>
<protein>
    <submittedName>
        <fullName evidence="1">Uncharacterized protein</fullName>
    </submittedName>
</protein>
<dbReference type="Proteomes" id="UP000326924">
    <property type="component" value="Unassembled WGS sequence"/>
</dbReference>
<gene>
    <name evidence="1" type="ORF">FN846DRAFT_697994</name>
</gene>
<sequence>MARAAVAFGFQIHQSQLQILDLLFQLRLLLVQHDIAFAFGCDIALSFRCQCLRSAHLLHRSCGYVFLPRECSLEIQQLSIHAGSVTHGRTLTISKVFQPLRRLGKPLLQATLLLLQEISVGDDFVHVGAKAANLSKQGHDATLGLVVGGHRFVMGLSKVLELNFET</sequence>
<evidence type="ECO:0000313" key="2">
    <source>
        <dbReference type="Proteomes" id="UP000326924"/>
    </source>
</evidence>
<dbReference type="InParanoid" id="A0A5J5EYM2"/>
<evidence type="ECO:0000313" key="1">
    <source>
        <dbReference type="EMBL" id="KAA8907461.1"/>
    </source>
</evidence>
<keyword evidence="2" id="KW-1185">Reference proteome</keyword>